<evidence type="ECO:0000313" key="7">
    <source>
        <dbReference type="Proteomes" id="UP001161422"/>
    </source>
</evidence>
<keyword evidence="1" id="KW-0805">Transcription regulation</keyword>
<dbReference type="Pfam" id="PF22604">
    <property type="entry name" value="TetR_HI_0893_C"/>
    <property type="match status" value="1"/>
</dbReference>
<protein>
    <submittedName>
        <fullName evidence="6">TetR family transcriptional regulator</fullName>
    </submittedName>
</protein>
<dbReference type="GO" id="GO:0003700">
    <property type="term" value="F:DNA-binding transcription factor activity"/>
    <property type="evidence" value="ECO:0007669"/>
    <property type="project" value="TreeGrafter"/>
</dbReference>
<feature type="domain" description="HTH tetR-type" evidence="5">
    <location>
        <begin position="2"/>
        <end position="62"/>
    </location>
</feature>
<keyword evidence="7" id="KW-1185">Reference proteome</keyword>
<keyword evidence="2 4" id="KW-0238">DNA-binding</keyword>
<dbReference type="Proteomes" id="UP001161422">
    <property type="component" value="Unassembled WGS sequence"/>
</dbReference>
<dbReference type="PROSITE" id="PS01081">
    <property type="entry name" value="HTH_TETR_1"/>
    <property type="match status" value="1"/>
</dbReference>
<dbReference type="PANTHER" id="PTHR30055:SF207">
    <property type="entry name" value="HTH-TYPE TRANSCRIPTIONAL REPRESSOR FATR"/>
    <property type="match status" value="1"/>
</dbReference>
<dbReference type="GO" id="GO:0000976">
    <property type="term" value="F:transcription cis-regulatory region binding"/>
    <property type="evidence" value="ECO:0007669"/>
    <property type="project" value="TreeGrafter"/>
</dbReference>
<reference evidence="6" key="1">
    <citation type="journal article" date="2014" name="Int. J. Syst. Evol. Microbiol.">
        <title>Complete genome sequence of Corynebacterium casei LMG S-19264T (=DSM 44701T), isolated from a smear-ripened cheese.</title>
        <authorList>
            <consortium name="US DOE Joint Genome Institute (JGI-PGF)"/>
            <person name="Walter F."/>
            <person name="Albersmeier A."/>
            <person name="Kalinowski J."/>
            <person name="Ruckert C."/>
        </authorList>
    </citation>
    <scope>NUCLEOTIDE SEQUENCE</scope>
    <source>
        <strain evidence="6">NBRC 101628</strain>
    </source>
</reference>
<dbReference type="FunFam" id="1.10.10.60:FF:000141">
    <property type="entry name" value="TetR family transcriptional regulator"/>
    <property type="match status" value="1"/>
</dbReference>
<sequence length="185" mass="21139">MSNKQQQILLAAESIIAQQGYHKLSMQKLAKQAGIAAGTIYRYFADKEALTQALREHKMRQAASQVLAGSESGTLQERCHRVWMNIAQFELERDPDRLSYDQINQLPGSNNQESVQAAREIYQPLIEMFNHGVATQQFKPLDTEILGCVFLEPAIGLARRRRQGIEFNQEQLQQAYELCWQSITK</sequence>
<dbReference type="InterPro" id="IPR009057">
    <property type="entry name" value="Homeodomain-like_sf"/>
</dbReference>
<organism evidence="6 7">
    <name type="scientific">Paraferrimonas sedimenticola</name>
    <dbReference type="NCBI Taxonomy" id="375674"/>
    <lineage>
        <taxon>Bacteria</taxon>
        <taxon>Pseudomonadati</taxon>
        <taxon>Pseudomonadota</taxon>
        <taxon>Gammaproteobacteria</taxon>
        <taxon>Alteromonadales</taxon>
        <taxon>Ferrimonadaceae</taxon>
        <taxon>Paraferrimonas</taxon>
    </lineage>
</organism>
<dbReference type="Gene3D" id="1.10.357.10">
    <property type="entry name" value="Tetracycline Repressor, domain 2"/>
    <property type="match status" value="1"/>
</dbReference>
<gene>
    <name evidence="6" type="primary">vexR</name>
    <name evidence="6" type="ORF">GCM10007895_27920</name>
</gene>
<name>A0AA37RY99_9GAMM</name>
<dbReference type="InterPro" id="IPR050109">
    <property type="entry name" value="HTH-type_TetR-like_transc_reg"/>
</dbReference>
<feature type="DNA-binding region" description="H-T-H motif" evidence="4">
    <location>
        <begin position="25"/>
        <end position="44"/>
    </location>
</feature>
<dbReference type="Pfam" id="PF00440">
    <property type="entry name" value="TetR_N"/>
    <property type="match status" value="1"/>
</dbReference>
<dbReference type="EMBL" id="BSNC01000006">
    <property type="protein sequence ID" value="GLP97485.1"/>
    <property type="molecule type" value="Genomic_DNA"/>
</dbReference>
<dbReference type="InterPro" id="IPR054422">
    <property type="entry name" value="TetR-like_HI_0893_C"/>
</dbReference>
<evidence type="ECO:0000259" key="5">
    <source>
        <dbReference type="PROSITE" id="PS50977"/>
    </source>
</evidence>
<evidence type="ECO:0000256" key="4">
    <source>
        <dbReference type="PROSITE-ProRule" id="PRU00335"/>
    </source>
</evidence>
<dbReference type="PROSITE" id="PS50977">
    <property type="entry name" value="HTH_TETR_2"/>
    <property type="match status" value="1"/>
</dbReference>
<dbReference type="InterPro" id="IPR001647">
    <property type="entry name" value="HTH_TetR"/>
</dbReference>
<dbReference type="PANTHER" id="PTHR30055">
    <property type="entry name" value="HTH-TYPE TRANSCRIPTIONAL REGULATOR RUTR"/>
    <property type="match status" value="1"/>
</dbReference>
<dbReference type="PRINTS" id="PR00455">
    <property type="entry name" value="HTHTETR"/>
</dbReference>
<keyword evidence="3" id="KW-0804">Transcription</keyword>
<dbReference type="AlphaFoldDB" id="A0AA37RY99"/>
<proteinExistence type="predicted"/>
<accession>A0AA37RY99</accession>
<evidence type="ECO:0000256" key="1">
    <source>
        <dbReference type="ARBA" id="ARBA00023015"/>
    </source>
</evidence>
<reference evidence="6" key="2">
    <citation type="submission" date="2023-01" db="EMBL/GenBank/DDBJ databases">
        <title>Draft genome sequence of Paraferrimonas sedimenticola strain NBRC 101628.</title>
        <authorList>
            <person name="Sun Q."/>
            <person name="Mori K."/>
        </authorList>
    </citation>
    <scope>NUCLEOTIDE SEQUENCE</scope>
    <source>
        <strain evidence="6">NBRC 101628</strain>
    </source>
</reference>
<comment type="caution">
    <text evidence="6">The sequence shown here is derived from an EMBL/GenBank/DDBJ whole genome shotgun (WGS) entry which is preliminary data.</text>
</comment>
<evidence type="ECO:0000313" key="6">
    <source>
        <dbReference type="EMBL" id="GLP97485.1"/>
    </source>
</evidence>
<dbReference type="SUPFAM" id="SSF46689">
    <property type="entry name" value="Homeodomain-like"/>
    <property type="match status" value="1"/>
</dbReference>
<dbReference type="InterPro" id="IPR023772">
    <property type="entry name" value="DNA-bd_HTH_TetR-type_CS"/>
</dbReference>
<dbReference type="RefSeq" id="WP_169902809.1">
    <property type="nucleotide sequence ID" value="NZ_BSNC01000006.1"/>
</dbReference>
<evidence type="ECO:0000256" key="3">
    <source>
        <dbReference type="ARBA" id="ARBA00023163"/>
    </source>
</evidence>
<evidence type="ECO:0000256" key="2">
    <source>
        <dbReference type="ARBA" id="ARBA00023125"/>
    </source>
</evidence>